<proteinExistence type="predicted"/>
<gene>
    <name evidence="1" type="ORF">HETIRDRAFT_411917</name>
</gene>
<organism evidence="1 2">
    <name type="scientific">Heterobasidion irregulare (strain TC 32-1)</name>
    <dbReference type="NCBI Taxonomy" id="747525"/>
    <lineage>
        <taxon>Eukaryota</taxon>
        <taxon>Fungi</taxon>
        <taxon>Dikarya</taxon>
        <taxon>Basidiomycota</taxon>
        <taxon>Agaricomycotina</taxon>
        <taxon>Agaricomycetes</taxon>
        <taxon>Russulales</taxon>
        <taxon>Bondarzewiaceae</taxon>
        <taxon>Heterobasidion</taxon>
        <taxon>Heterobasidion annosum species complex</taxon>
    </lineage>
</organism>
<dbReference type="AlphaFoldDB" id="W4JSM6"/>
<accession>W4JSM6</accession>
<dbReference type="Proteomes" id="UP000030671">
    <property type="component" value="Unassembled WGS sequence"/>
</dbReference>
<dbReference type="RefSeq" id="XP_009551456.1">
    <property type="nucleotide sequence ID" value="XM_009553161.1"/>
</dbReference>
<sequence length="188" mass="22002">MLISRASVPDIEVEDLSAYTEEVEQNADGKSVLTRRAILAQEQEFREWIKQYPPMQQLPAKLDAEITHTGALLSFGLGITHEHLLAYAAKRNIRASWAPDEAITSPIVAWGRITRLFRERIPGFLVYYRRPFSVHYEGLLALYSNHSMRELQRRGEAHEKMIIEFLQKEMELDSTPMWYWDMSYTSYY</sequence>
<dbReference type="GeneID" id="20672978"/>
<keyword evidence="2" id="KW-1185">Reference proteome</keyword>
<name>W4JSM6_HETIT</name>
<dbReference type="KEGG" id="hir:HETIRDRAFT_411917"/>
<dbReference type="HOGENOM" id="CLU_121528_0_0_1"/>
<dbReference type="InParanoid" id="W4JSM6"/>
<protein>
    <submittedName>
        <fullName evidence="1">Uncharacterized protein</fullName>
    </submittedName>
</protein>
<reference evidence="1 2" key="1">
    <citation type="journal article" date="2012" name="New Phytol.">
        <title>Insight into trade-off between wood decay and parasitism from the genome of a fungal forest pathogen.</title>
        <authorList>
            <person name="Olson A."/>
            <person name="Aerts A."/>
            <person name="Asiegbu F."/>
            <person name="Belbahri L."/>
            <person name="Bouzid O."/>
            <person name="Broberg A."/>
            <person name="Canback B."/>
            <person name="Coutinho P.M."/>
            <person name="Cullen D."/>
            <person name="Dalman K."/>
            <person name="Deflorio G."/>
            <person name="van Diepen L.T."/>
            <person name="Dunand C."/>
            <person name="Duplessis S."/>
            <person name="Durling M."/>
            <person name="Gonthier P."/>
            <person name="Grimwood J."/>
            <person name="Fossdal C.G."/>
            <person name="Hansson D."/>
            <person name="Henrissat B."/>
            <person name="Hietala A."/>
            <person name="Himmelstrand K."/>
            <person name="Hoffmeister D."/>
            <person name="Hogberg N."/>
            <person name="James T.Y."/>
            <person name="Karlsson M."/>
            <person name="Kohler A."/>
            <person name="Kues U."/>
            <person name="Lee Y.H."/>
            <person name="Lin Y.C."/>
            <person name="Lind M."/>
            <person name="Lindquist E."/>
            <person name="Lombard V."/>
            <person name="Lucas S."/>
            <person name="Lunden K."/>
            <person name="Morin E."/>
            <person name="Murat C."/>
            <person name="Park J."/>
            <person name="Raffaello T."/>
            <person name="Rouze P."/>
            <person name="Salamov A."/>
            <person name="Schmutz J."/>
            <person name="Solheim H."/>
            <person name="Stahlberg J."/>
            <person name="Velez H."/>
            <person name="de Vries R.P."/>
            <person name="Wiebenga A."/>
            <person name="Woodward S."/>
            <person name="Yakovlev I."/>
            <person name="Garbelotto M."/>
            <person name="Martin F."/>
            <person name="Grigoriev I.V."/>
            <person name="Stenlid J."/>
        </authorList>
    </citation>
    <scope>NUCLEOTIDE SEQUENCE [LARGE SCALE GENOMIC DNA]</scope>
    <source>
        <strain evidence="1 2">TC 32-1</strain>
    </source>
</reference>
<evidence type="ECO:0000313" key="1">
    <source>
        <dbReference type="EMBL" id="ETW76567.1"/>
    </source>
</evidence>
<evidence type="ECO:0000313" key="2">
    <source>
        <dbReference type="Proteomes" id="UP000030671"/>
    </source>
</evidence>
<dbReference type="OrthoDB" id="3266090at2759"/>
<dbReference type="EMBL" id="KI925464">
    <property type="protein sequence ID" value="ETW76567.1"/>
    <property type="molecule type" value="Genomic_DNA"/>
</dbReference>